<dbReference type="AlphaFoldDB" id="A0A5C6RN80"/>
<dbReference type="Gene3D" id="3.30.420.40">
    <property type="match status" value="2"/>
</dbReference>
<accession>A0A5C6RN80</accession>
<feature type="domain" description="Gcp-like" evidence="1">
    <location>
        <begin position="35"/>
        <end position="145"/>
    </location>
</feature>
<dbReference type="Proteomes" id="UP000321721">
    <property type="component" value="Unassembled WGS sequence"/>
</dbReference>
<dbReference type="PANTHER" id="PTHR11735:SF11">
    <property type="entry name" value="TRNA THREONYLCARBAMOYLADENOSINE BIOSYNTHESIS PROTEIN TSAB"/>
    <property type="match status" value="1"/>
</dbReference>
<dbReference type="GO" id="GO:0002949">
    <property type="term" value="P:tRNA threonylcarbamoyladenosine modification"/>
    <property type="evidence" value="ECO:0007669"/>
    <property type="project" value="InterPro"/>
</dbReference>
<reference evidence="2 3" key="1">
    <citation type="submission" date="2019-08" db="EMBL/GenBank/DDBJ databases">
        <title>Genome of Vicingus serpentipes NCIMB 15042.</title>
        <authorList>
            <person name="Bowman J.P."/>
        </authorList>
    </citation>
    <scope>NUCLEOTIDE SEQUENCE [LARGE SCALE GENOMIC DNA]</scope>
    <source>
        <strain evidence="2 3">NCIMB 15042</strain>
    </source>
</reference>
<dbReference type="PANTHER" id="PTHR11735">
    <property type="entry name" value="TRNA N6-ADENOSINE THREONYLCARBAMOYLTRANSFERASE"/>
    <property type="match status" value="1"/>
</dbReference>
<dbReference type="GO" id="GO:0016740">
    <property type="term" value="F:transferase activity"/>
    <property type="evidence" value="ECO:0007669"/>
    <property type="project" value="UniProtKB-KW"/>
</dbReference>
<dbReference type="NCBIfam" id="TIGR03725">
    <property type="entry name" value="T6A_YeaZ"/>
    <property type="match status" value="1"/>
</dbReference>
<keyword evidence="3" id="KW-1185">Reference proteome</keyword>
<dbReference type="InterPro" id="IPR043129">
    <property type="entry name" value="ATPase_NBD"/>
</dbReference>
<comment type="caution">
    <text evidence="2">The sequence shown here is derived from an EMBL/GenBank/DDBJ whole genome shotgun (WGS) entry which is preliminary data.</text>
</comment>
<name>A0A5C6RN80_9FLAO</name>
<dbReference type="InterPro" id="IPR022496">
    <property type="entry name" value="T6A_TsaB"/>
</dbReference>
<dbReference type="Pfam" id="PF00814">
    <property type="entry name" value="TsaD"/>
    <property type="match status" value="1"/>
</dbReference>
<organism evidence="2 3">
    <name type="scientific">Vicingus serpentipes</name>
    <dbReference type="NCBI Taxonomy" id="1926625"/>
    <lineage>
        <taxon>Bacteria</taxon>
        <taxon>Pseudomonadati</taxon>
        <taxon>Bacteroidota</taxon>
        <taxon>Flavobacteriia</taxon>
        <taxon>Flavobacteriales</taxon>
        <taxon>Vicingaceae</taxon>
        <taxon>Vicingus</taxon>
    </lineage>
</organism>
<protein>
    <submittedName>
        <fullName evidence="2">tRNA (Adenosine(37)-N6)-threonylcarbamoyltransferase complex dimerization subunit type 1 TsaB</fullName>
    </submittedName>
</protein>
<dbReference type="EMBL" id="VOOS01000006">
    <property type="protein sequence ID" value="TXB63868.1"/>
    <property type="molecule type" value="Genomic_DNA"/>
</dbReference>
<dbReference type="GO" id="GO:0005829">
    <property type="term" value="C:cytosol"/>
    <property type="evidence" value="ECO:0007669"/>
    <property type="project" value="TreeGrafter"/>
</dbReference>
<proteinExistence type="predicted"/>
<dbReference type="InterPro" id="IPR000905">
    <property type="entry name" value="Gcp-like_dom"/>
</dbReference>
<evidence type="ECO:0000313" key="2">
    <source>
        <dbReference type="EMBL" id="TXB63868.1"/>
    </source>
</evidence>
<dbReference type="SUPFAM" id="SSF53067">
    <property type="entry name" value="Actin-like ATPase domain"/>
    <property type="match status" value="2"/>
</dbReference>
<sequence length="225" mass="24640">MSIILGIETATKMCSVALSDGNGLLALKEVGGEYSHAENLNLFVAEVCKQAGKELKDIDAIAVSKGPGSYTGLRIGVSAAKGFCIALDIPLISVDTLKAMAKSQNHQNSLFCPMIDARRMEVYTALYTANNDEVSAIEAKIIDENSYKKELEHGKIVFFGDGAEKCKATFGNHPNAIFVQGVHPSAKFVNELAFEKFKRKEFEDVAYFEPFYLKDFIATTPKKLL</sequence>
<evidence type="ECO:0000313" key="3">
    <source>
        <dbReference type="Proteomes" id="UP000321721"/>
    </source>
</evidence>
<dbReference type="CDD" id="cd24032">
    <property type="entry name" value="ASKHA_NBD_TsaB"/>
    <property type="match status" value="1"/>
</dbReference>
<keyword evidence="2" id="KW-0808">Transferase</keyword>
<dbReference type="RefSeq" id="WP_147101746.1">
    <property type="nucleotide sequence ID" value="NZ_VOOS01000006.1"/>
</dbReference>
<gene>
    <name evidence="2" type="primary">tsaB</name>
    <name evidence="2" type="ORF">FRY74_11465</name>
</gene>
<dbReference type="OrthoDB" id="9784166at2"/>
<evidence type="ECO:0000259" key="1">
    <source>
        <dbReference type="Pfam" id="PF00814"/>
    </source>
</evidence>